<organism evidence="1 2">
    <name type="scientific">Gossypium raimondii</name>
    <name type="common">Peruvian cotton</name>
    <name type="synonym">Gossypium klotzschianum subsp. raimondii</name>
    <dbReference type="NCBI Taxonomy" id="29730"/>
    <lineage>
        <taxon>Eukaryota</taxon>
        <taxon>Viridiplantae</taxon>
        <taxon>Streptophyta</taxon>
        <taxon>Embryophyta</taxon>
        <taxon>Tracheophyta</taxon>
        <taxon>Spermatophyta</taxon>
        <taxon>Magnoliopsida</taxon>
        <taxon>eudicotyledons</taxon>
        <taxon>Gunneridae</taxon>
        <taxon>Pentapetalae</taxon>
        <taxon>rosids</taxon>
        <taxon>malvids</taxon>
        <taxon>Malvales</taxon>
        <taxon>Malvaceae</taxon>
        <taxon>Malvoideae</taxon>
        <taxon>Gossypium</taxon>
    </lineage>
</organism>
<dbReference type="EMBL" id="CM001741">
    <property type="protein sequence ID" value="KJB15014.1"/>
    <property type="molecule type" value="Genomic_DNA"/>
</dbReference>
<dbReference type="Gramene" id="KJB15014">
    <property type="protein sequence ID" value="KJB15014"/>
    <property type="gene ID" value="B456_002G154900"/>
</dbReference>
<sequence length="124" mass="14551">MNLIPRNELFLPYYMQGCNSYSLMDHKDGYYGCHQIIKEKLCTILSPLKIANKPNIKSWRKLEIKEGATENSNARAQLVGKIKKKKLNKPFRVLKKAQLQNPYLCCRCFDFFPSRVNRPKHFLS</sequence>
<accession>A0A0D2Q768</accession>
<reference evidence="1 2" key="1">
    <citation type="journal article" date="2012" name="Nature">
        <title>Repeated polyploidization of Gossypium genomes and the evolution of spinnable cotton fibres.</title>
        <authorList>
            <person name="Paterson A.H."/>
            <person name="Wendel J.F."/>
            <person name="Gundlach H."/>
            <person name="Guo H."/>
            <person name="Jenkins J."/>
            <person name="Jin D."/>
            <person name="Llewellyn D."/>
            <person name="Showmaker K.C."/>
            <person name="Shu S."/>
            <person name="Udall J."/>
            <person name="Yoo M.J."/>
            <person name="Byers R."/>
            <person name="Chen W."/>
            <person name="Doron-Faigenboim A."/>
            <person name="Duke M.V."/>
            <person name="Gong L."/>
            <person name="Grimwood J."/>
            <person name="Grover C."/>
            <person name="Grupp K."/>
            <person name="Hu G."/>
            <person name="Lee T.H."/>
            <person name="Li J."/>
            <person name="Lin L."/>
            <person name="Liu T."/>
            <person name="Marler B.S."/>
            <person name="Page J.T."/>
            <person name="Roberts A.W."/>
            <person name="Romanel E."/>
            <person name="Sanders W.S."/>
            <person name="Szadkowski E."/>
            <person name="Tan X."/>
            <person name="Tang H."/>
            <person name="Xu C."/>
            <person name="Wang J."/>
            <person name="Wang Z."/>
            <person name="Zhang D."/>
            <person name="Zhang L."/>
            <person name="Ashrafi H."/>
            <person name="Bedon F."/>
            <person name="Bowers J.E."/>
            <person name="Brubaker C.L."/>
            <person name="Chee P.W."/>
            <person name="Das S."/>
            <person name="Gingle A.R."/>
            <person name="Haigler C.H."/>
            <person name="Harker D."/>
            <person name="Hoffmann L.V."/>
            <person name="Hovav R."/>
            <person name="Jones D.C."/>
            <person name="Lemke C."/>
            <person name="Mansoor S."/>
            <person name="ur Rahman M."/>
            <person name="Rainville L.N."/>
            <person name="Rambani A."/>
            <person name="Reddy U.K."/>
            <person name="Rong J.K."/>
            <person name="Saranga Y."/>
            <person name="Scheffler B.E."/>
            <person name="Scheffler J.A."/>
            <person name="Stelly D.M."/>
            <person name="Triplett B.A."/>
            <person name="Van Deynze A."/>
            <person name="Vaslin M.F."/>
            <person name="Waghmare V.N."/>
            <person name="Walford S.A."/>
            <person name="Wright R.J."/>
            <person name="Zaki E.A."/>
            <person name="Zhang T."/>
            <person name="Dennis E.S."/>
            <person name="Mayer K.F."/>
            <person name="Peterson D.G."/>
            <person name="Rokhsar D.S."/>
            <person name="Wang X."/>
            <person name="Schmutz J."/>
        </authorList>
    </citation>
    <scope>NUCLEOTIDE SEQUENCE [LARGE SCALE GENOMIC DNA]</scope>
</reference>
<protein>
    <submittedName>
        <fullName evidence="1">Uncharacterized protein</fullName>
    </submittedName>
</protein>
<gene>
    <name evidence="1" type="ORF">B456_002G154900</name>
</gene>
<proteinExistence type="predicted"/>
<name>A0A0D2Q768_GOSRA</name>
<evidence type="ECO:0000313" key="2">
    <source>
        <dbReference type="Proteomes" id="UP000032304"/>
    </source>
</evidence>
<dbReference type="AlphaFoldDB" id="A0A0D2Q768"/>
<keyword evidence="2" id="KW-1185">Reference proteome</keyword>
<evidence type="ECO:0000313" key="1">
    <source>
        <dbReference type="EMBL" id="KJB15014.1"/>
    </source>
</evidence>
<dbReference type="Proteomes" id="UP000032304">
    <property type="component" value="Chromosome 2"/>
</dbReference>